<reference evidence="6" key="2">
    <citation type="submission" date="2014-03" db="EMBL/GenBank/DDBJ databases">
        <authorList>
            <person name="Genoscope - CEA"/>
        </authorList>
    </citation>
    <scope>NUCLEOTIDE SEQUENCE</scope>
</reference>
<gene>
    <name evidence="6" type="ORF">GSONMT00044188001</name>
</gene>
<dbReference type="SUPFAM" id="SSF103473">
    <property type="entry name" value="MFS general substrate transporter"/>
    <property type="match status" value="1"/>
</dbReference>
<evidence type="ECO:0000313" key="6">
    <source>
        <dbReference type="EMBL" id="CDQ84027.1"/>
    </source>
</evidence>
<reference evidence="6" key="1">
    <citation type="journal article" date="2014" name="Nat. Commun.">
        <title>The rainbow trout genome provides novel insights into evolution after whole-genome duplication in vertebrates.</title>
        <authorList>
            <person name="Berthelot C."/>
            <person name="Brunet F."/>
            <person name="Chalopin D."/>
            <person name="Juanchich A."/>
            <person name="Bernard M."/>
            <person name="Noel B."/>
            <person name="Bento P."/>
            <person name="Da Silva C."/>
            <person name="Labadie K."/>
            <person name="Alberti A."/>
            <person name="Aury J.M."/>
            <person name="Louis A."/>
            <person name="Dehais P."/>
            <person name="Bardou P."/>
            <person name="Montfort J."/>
            <person name="Klopp C."/>
            <person name="Cabau C."/>
            <person name="Gaspin C."/>
            <person name="Thorgaard G.H."/>
            <person name="Boussaha M."/>
            <person name="Quillet E."/>
            <person name="Guyomard R."/>
            <person name="Galiana D."/>
            <person name="Bobe J."/>
            <person name="Volff J.N."/>
            <person name="Genet C."/>
            <person name="Wincker P."/>
            <person name="Jaillon O."/>
            <person name="Roest Crollius H."/>
            <person name="Guiguen Y."/>
        </authorList>
    </citation>
    <scope>NUCLEOTIDE SEQUENCE [LARGE SCALE GENOMIC DNA]</scope>
</reference>
<comment type="subcellular location">
    <subcellularLocation>
        <location evidence="1">Membrane</location>
        <topology evidence="1">Multi-pass membrane protein</topology>
    </subcellularLocation>
</comment>
<dbReference type="GO" id="GO:0015867">
    <property type="term" value="P:ATP transport"/>
    <property type="evidence" value="ECO:0007669"/>
    <property type="project" value="TreeGrafter"/>
</dbReference>
<feature type="transmembrane region" description="Helical" evidence="5">
    <location>
        <begin position="139"/>
        <end position="159"/>
    </location>
</feature>
<protein>
    <recommendedName>
        <fullName evidence="8">Major facilitator superfamily (MFS) profile domain-containing protein</fullName>
    </recommendedName>
</protein>
<evidence type="ECO:0000256" key="4">
    <source>
        <dbReference type="ARBA" id="ARBA00023136"/>
    </source>
</evidence>
<keyword evidence="3 5" id="KW-1133">Transmembrane helix</keyword>
<dbReference type="EMBL" id="FR906315">
    <property type="protein sequence ID" value="CDQ84027.1"/>
    <property type="molecule type" value="Genomic_DNA"/>
</dbReference>
<feature type="transmembrane region" description="Helical" evidence="5">
    <location>
        <begin position="46"/>
        <end position="77"/>
    </location>
</feature>
<dbReference type="PANTHER" id="PTHR11662">
    <property type="entry name" value="SOLUTE CARRIER FAMILY 17"/>
    <property type="match status" value="1"/>
</dbReference>
<proteinExistence type="predicted"/>
<keyword evidence="2 5" id="KW-0812">Transmembrane</keyword>
<dbReference type="InterPro" id="IPR036259">
    <property type="entry name" value="MFS_trans_sf"/>
</dbReference>
<sequence length="290" mass="31370">MITTLNNSIQGILTLERHKARHKAITGVVWESYTTLSSELPLSRSLFASLSLSLFFSLALSVCLFVPGPIITLESLGSGGPQSKLSRRHWLRLFKQPAVCAVIITHLCTASTFFTLLSWLPTYFKDTFPDAKGWVFNVIPWFVSIPSSLFSGCLSDHLISKGHDTAAVRKLMQFFSMGVSSVFTLLLCGTTTFPLAVAFVSVTMGPASARLAVCMGWHHMAGRCVPCWLAGTAPRVNGQTPVNPTQQHHSQGTKGSGYYGDRWLVAVTGAMDGEVVWGGGVRDQGLDGCG</sequence>
<keyword evidence="4 5" id="KW-0472">Membrane</keyword>
<dbReference type="InterPro" id="IPR050382">
    <property type="entry name" value="MFS_Na/Anion_cotransporter"/>
</dbReference>
<evidence type="ECO:0000256" key="2">
    <source>
        <dbReference type="ARBA" id="ARBA00022692"/>
    </source>
</evidence>
<dbReference type="STRING" id="8022.A0A060XXM4"/>
<accession>A0A060XXM4</accession>
<evidence type="ECO:0000313" key="7">
    <source>
        <dbReference type="Proteomes" id="UP000193380"/>
    </source>
</evidence>
<organism evidence="6 7">
    <name type="scientific">Oncorhynchus mykiss</name>
    <name type="common">Rainbow trout</name>
    <name type="synonym">Salmo gairdneri</name>
    <dbReference type="NCBI Taxonomy" id="8022"/>
    <lineage>
        <taxon>Eukaryota</taxon>
        <taxon>Metazoa</taxon>
        <taxon>Chordata</taxon>
        <taxon>Craniata</taxon>
        <taxon>Vertebrata</taxon>
        <taxon>Euteleostomi</taxon>
        <taxon>Actinopterygii</taxon>
        <taxon>Neopterygii</taxon>
        <taxon>Teleostei</taxon>
        <taxon>Protacanthopterygii</taxon>
        <taxon>Salmoniformes</taxon>
        <taxon>Salmonidae</taxon>
        <taxon>Salmoninae</taxon>
        <taxon>Oncorhynchus</taxon>
    </lineage>
</organism>
<evidence type="ECO:0000256" key="5">
    <source>
        <dbReference type="SAM" id="Phobius"/>
    </source>
</evidence>
<evidence type="ECO:0000256" key="3">
    <source>
        <dbReference type="ARBA" id="ARBA00022989"/>
    </source>
</evidence>
<feature type="transmembrane region" description="Helical" evidence="5">
    <location>
        <begin position="98"/>
        <end position="119"/>
    </location>
</feature>
<dbReference type="AlphaFoldDB" id="A0A060XXM4"/>
<evidence type="ECO:0008006" key="8">
    <source>
        <dbReference type="Google" id="ProtNLM"/>
    </source>
</evidence>
<dbReference type="PaxDb" id="8022-A0A060XXM4"/>
<evidence type="ECO:0000256" key="1">
    <source>
        <dbReference type="ARBA" id="ARBA00004141"/>
    </source>
</evidence>
<dbReference type="Gene3D" id="1.20.1250.20">
    <property type="entry name" value="MFS general substrate transporter like domains"/>
    <property type="match status" value="1"/>
</dbReference>
<name>A0A060XXM4_ONCMY</name>
<dbReference type="Proteomes" id="UP000193380">
    <property type="component" value="Unassembled WGS sequence"/>
</dbReference>
<dbReference type="PANTHER" id="PTHR11662:SF279">
    <property type="entry name" value="VOLTAGE-GATED PURINE NUCLEOTIDE UNIPORTER SLC17A9"/>
    <property type="match status" value="1"/>
</dbReference>
<dbReference type="GO" id="GO:0016020">
    <property type="term" value="C:membrane"/>
    <property type="evidence" value="ECO:0007669"/>
    <property type="project" value="UniProtKB-SubCell"/>
</dbReference>